<reference evidence="2" key="1">
    <citation type="submission" date="2022-11" db="UniProtKB">
        <authorList>
            <consortium name="WormBaseParasite"/>
        </authorList>
    </citation>
    <scope>IDENTIFICATION</scope>
</reference>
<name>A0A915L660_ROMCU</name>
<keyword evidence="1" id="KW-1185">Reference proteome</keyword>
<proteinExistence type="predicted"/>
<dbReference type="Proteomes" id="UP000887565">
    <property type="component" value="Unplaced"/>
</dbReference>
<evidence type="ECO:0000313" key="1">
    <source>
        <dbReference type="Proteomes" id="UP000887565"/>
    </source>
</evidence>
<sequence length="78" mass="8991">MKSDQLALTIFYTKNPIIQYSHQEWKAKCPSAPLADAKHRKTLLLILQVWGTELLHNLRGLVKELDLTSPFRPESIFS</sequence>
<dbReference type="AlphaFoldDB" id="A0A915L660"/>
<protein>
    <submittedName>
        <fullName evidence="2">Uncharacterized protein</fullName>
    </submittedName>
</protein>
<dbReference type="WBParaSite" id="nRc.2.0.1.t45265-RA">
    <property type="protein sequence ID" value="nRc.2.0.1.t45265-RA"/>
    <property type="gene ID" value="nRc.2.0.1.g45265"/>
</dbReference>
<organism evidence="1 2">
    <name type="scientific">Romanomermis culicivorax</name>
    <name type="common">Nematode worm</name>
    <dbReference type="NCBI Taxonomy" id="13658"/>
    <lineage>
        <taxon>Eukaryota</taxon>
        <taxon>Metazoa</taxon>
        <taxon>Ecdysozoa</taxon>
        <taxon>Nematoda</taxon>
        <taxon>Enoplea</taxon>
        <taxon>Dorylaimia</taxon>
        <taxon>Mermithida</taxon>
        <taxon>Mermithoidea</taxon>
        <taxon>Mermithidae</taxon>
        <taxon>Romanomermis</taxon>
    </lineage>
</organism>
<accession>A0A915L660</accession>
<evidence type="ECO:0000313" key="2">
    <source>
        <dbReference type="WBParaSite" id="nRc.2.0.1.t45265-RA"/>
    </source>
</evidence>